<gene>
    <name evidence="10" type="ORF">LAZ67_15003046</name>
</gene>
<dbReference type="InterPro" id="IPR023210">
    <property type="entry name" value="NADP_OxRdtase_dom"/>
</dbReference>
<evidence type="ECO:0000256" key="4">
    <source>
        <dbReference type="ARBA" id="ARBA00022684"/>
    </source>
</evidence>
<evidence type="ECO:0000256" key="3">
    <source>
        <dbReference type="ARBA" id="ARBA00011532"/>
    </source>
</evidence>
<accession>A0ABY6L9Z3</accession>
<comment type="similarity">
    <text evidence="2">Belongs to the aldo/keto reductase family. Glutamate--cysteine ligase light chain subfamily.</text>
</comment>
<comment type="pathway">
    <text evidence="1">Sulfur metabolism; glutathione biosynthesis; glutathione from L-cysteine and L-glutamate: step 1/2.</text>
</comment>
<evidence type="ECO:0000256" key="5">
    <source>
        <dbReference type="ARBA" id="ARBA00030406"/>
    </source>
</evidence>
<reference evidence="10 11" key="1">
    <citation type="submission" date="2022-01" db="EMBL/GenBank/DDBJ databases">
        <title>A chromosomal length assembly of Cordylochernes scorpioides.</title>
        <authorList>
            <person name="Zeh D."/>
            <person name="Zeh J."/>
        </authorList>
    </citation>
    <scope>NUCLEOTIDE SEQUENCE [LARGE SCALE GENOMIC DNA]</scope>
    <source>
        <strain evidence="10">IN4F17</strain>
        <tissue evidence="10">Whole Body</tissue>
    </source>
</reference>
<evidence type="ECO:0000313" key="11">
    <source>
        <dbReference type="Proteomes" id="UP001235939"/>
    </source>
</evidence>
<dbReference type="Gene3D" id="3.20.20.100">
    <property type="entry name" value="NADP-dependent oxidoreductase domain"/>
    <property type="match status" value="1"/>
</dbReference>
<evidence type="ECO:0000256" key="6">
    <source>
        <dbReference type="ARBA" id="ARBA00031154"/>
    </source>
</evidence>
<evidence type="ECO:0000256" key="8">
    <source>
        <dbReference type="ARBA" id="ARBA00032926"/>
    </source>
</evidence>
<evidence type="ECO:0000256" key="2">
    <source>
        <dbReference type="ARBA" id="ARBA00008612"/>
    </source>
</evidence>
<name>A0ABY6L9Z3_9ARAC</name>
<keyword evidence="4" id="KW-0317">Glutathione biosynthesis</keyword>
<evidence type="ECO:0000259" key="9">
    <source>
        <dbReference type="Pfam" id="PF00248"/>
    </source>
</evidence>
<feature type="domain" description="NADP-dependent oxidoreductase" evidence="9">
    <location>
        <begin position="28"/>
        <end position="133"/>
    </location>
</feature>
<protein>
    <recommendedName>
        <fullName evidence="7">GCS light chain</fullName>
    </recommendedName>
    <alternativeName>
        <fullName evidence="5">Gamma-ECS regulatory subunit</fullName>
    </alternativeName>
    <alternativeName>
        <fullName evidence="8">Gamma-glutamylcysteine synthetase regulatory subunit</fullName>
    </alternativeName>
    <alternativeName>
        <fullName evidence="6">Glutamate--cysteine ligase modifier subunit</fullName>
    </alternativeName>
</protein>
<evidence type="ECO:0000313" key="10">
    <source>
        <dbReference type="EMBL" id="UYV77961.1"/>
    </source>
</evidence>
<dbReference type="Pfam" id="PF00248">
    <property type="entry name" value="Aldo_ket_red"/>
    <property type="match status" value="1"/>
</dbReference>
<evidence type="ECO:0000256" key="1">
    <source>
        <dbReference type="ARBA" id="ARBA00005006"/>
    </source>
</evidence>
<comment type="subunit">
    <text evidence="3">Heterodimer of a catalytic heavy chain and a regulatory light chain.</text>
</comment>
<dbReference type="Proteomes" id="UP001235939">
    <property type="component" value="Chromosome 15"/>
</dbReference>
<dbReference type="PANTHER" id="PTHR13295">
    <property type="entry name" value="GLUTAMATE CYSTEINE LIGASE REGULATORY SUBUNIT"/>
    <property type="match status" value="1"/>
</dbReference>
<organism evidence="10 11">
    <name type="scientific">Cordylochernes scorpioides</name>
    <dbReference type="NCBI Taxonomy" id="51811"/>
    <lineage>
        <taxon>Eukaryota</taxon>
        <taxon>Metazoa</taxon>
        <taxon>Ecdysozoa</taxon>
        <taxon>Arthropoda</taxon>
        <taxon>Chelicerata</taxon>
        <taxon>Arachnida</taxon>
        <taxon>Pseudoscorpiones</taxon>
        <taxon>Cheliferoidea</taxon>
        <taxon>Chernetidae</taxon>
        <taxon>Cordylochernes</taxon>
    </lineage>
</organism>
<dbReference type="EMBL" id="CP092877">
    <property type="protein sequence ID" value="UYV77961.1"/>
    <property type="molecule type" value="Genomic_DNA"/>
</dbReference>
<keyword evidence="11" id="KW-1185">Reference proteome</keyword>
<dbReference type="PANTHER" id="PTHR13295:SF4">
    <property type="entry name" value="GLUTAMATE--CYSTEINE LIGASE REGULATORY SUBUNIT"/>
    <property type="match status" value="1"/>
</dbReference>
<dbReference type="SUPFAM" id="SSF51430">
    <property type="entry name" value="NAD(P)-linked oxidoreductase"/>
    <property type="match status" value="1"/>
</dbReference>
<dbReference type="InterPro" id="IPR032963">
    <property type="entry name" value="Gclm"/>
</dbReference>
<proteinExistence type="inferred from homology"/>
<dbReference type="InterPro" id="IPR036812">
    <property type="entry name" value="NAD(P)_OxRdtase_dom_sf"/>
</dbReference>
<evidence type="ECO:0000256" key="7">
    <source>
        <dbReference type="ARBA" id="ARBA00031732"/>
    </source>
</evidence>
<sequence>MATINANVWTLRKQTGKLFLTSYDEGVVPKAIKEALERLQISYVDQVVVAFPTSTFTQQQQEHPWGALEQLVDSGEVLTIGASDLDLSHLSQLHKWARIKPAVNQVNLESCCVMPLDMTAYAKENNIQLLTHSDPRANSSCAVILPEDQTPQLLNRLISEENQDEWKLNWIIRFSVSVKSRGILQSMGYLISMNQE</sequence>